<feature type="transmembrane region" description="Helical" evidence="8">
    <location>
        <begin position="82"/>
        <end position="99"/>
    </location>
</feature>
<comment type="caution">
    <text evidence="10">The sequence shown here is derived from an EMBL/GenBank/DDBJ whole genome shotgun (WGS) entry which is preliminary data.</text>
</comment>
<keyword evidence="3 10" id="KW-0328">Glycosyltransferase</keyword>
<keyword evidence="11" id="KW-1185">Reference proteome</keyword>
<dbReference type="Proteomes" id="UP000294564">
    <property type="component" value="Unassembled WGS sequence"/>
</dbReference>
<name>A0A4R2NS97_9FLAO</name>
<reference evidence="10 11" key="1">
    <citation type="submission" date="2019-03" db="EMBL/GenBank/DDBJ databases">
        <title>Genomic Encyclopedia of Type Strains, Phase IV (KMG-IV): sequencing the most valuable type-strain genomes for metagenomic binning, comparative biology and taxonomic classification.</title>
        <authorList>
            <person name="Goeker M."/>
        </authorList>
    </citation>
    <scope>NUCLEOTIDE SEQUENCE [LARGE SCALE GENOMIC DNA]</scope>
    <source>
        <strain evidence="10 11">DSM 14836</strain>
    </source>
</reference>
<evidence type="ECO:0000256" key="3">
    <source>
        <dbReference type="ARBA" id="ARBA00022676"/>
    </source>
</evidence>
<sequence>MLFHSFALMKSIFNSRYFFLFFGIALFFVNIIQGFTTELISDEAYYWTYSNELSWGYFDHPPMVAIWIAISKLFFSSGELSVRFFSSITLPLTFYIVWLLINNPVKKDYKWLFILLVLTTSLFNVYGFITVPDTPLMFFIALFLFGYQKYIKEKTTVSYLVLAVSMACMMYSKYQSVLVIGFVLLSNLKALKDGKIWLTALLTIALFSPHLIWQFENDFPSFKYHLFERKENTVYRFRDTYMHIINIIVIIGFTFPIVYKAFLKNLKNNDLFQKALNFIVIGFIGFFFISTFKTHAQAQWIVPISIPLIIIPFNYLIKNKKDLKLFKTLAIITLVVTTFLRFAMAIDGLLPKQFEMHGNKKWTQALHKKLNNKTPLFYNSYQNTSLYWFYTGERPYQLNSWSSRKNQYDLYDFNKEYNISNPVLIGGNKRSFTNDSLPKKNKGKIYYKNINGSYYKNSQLTLDFADNLYLEKNTKNIISVEILKPQKSTIESLQIAVALRDGKHKKVFPAKLINQNVEFVLPAFDNTFNPNKIQIIGTSNLEVDFIRLSPVKNFTTK</sequence>
<dbReference type="GO" id="GO:0005886">
    <property type="term" value="C:plasma membrane"/>
    <property type="evidence" value="ECO:0007669"/>
    <property type="project" value="UniProtKB-SubCell"/>
</dbReference>
<keyword evidence="2" id="KW-1003">Cell membrane</keyword>
<evidence type="ECO:0000256" key="1">
    <source>
        <dbReference type="ARBA" id="ARBA00004651"/>
    </source>
</evidence>
<evidence type="ECO:0000313" key="11">
    <source>
        <dbReference type="Proteomes" id="UP000294564"/>
    </source>
</evidence>
<protein>
    <submittedName>
        <fullName evidence="10">Dolichyl-phosphate-mannose-protein mannosyltransferase</fullName>
    </submittedName>
</protein>
<organism evidence="10 11">
    <name type="scientific">Tenacibaculum skagerrakense</name>
    <dbReference type="NCBI Taxonomy" id="186571"/>
    <lineage>
        <taxon>Bacteria</taxon>
        <taxon>Pseudomonadati</taxon>
        <taxon>Bacteroidota</taxon>
        <taxon>Flavobacteriia</taxon>
        <taxon>Flavobacteriales</taxon>
        <taxon>Flavobacteriaceae</taxon>
        <taxon>Tenacibaculum</taxon>
    </lineage>
</organism>
<feature type="domain" description="Glycosyltransferase RgtA/B/C/D-like" evidence="9">
    <location>
        <begin position="59"/>
        <end position="213"/>
    </location>
</feature>
<keyword evidence="6 8" id="KW-1133">Transmembrane helix</keyword>
<evidence type="ECO:0000256" key="6">
    <source>
        <dbReference type="ARBA" id="ARBA00022989"/>
    </source>
</evidence>
<evidence type="ECO:0000313" key="10">
    <source>
        <dbReference type="EMBL" id="TCP24288.1"/>
    </source>
</evidence>
<dbReference type="EMBL" id="SLXM01000006">
    <property type="protein sequence ID" value="TCP24288.1"/>
    <property type="molecule type" value="Genomic_DNA"/>
</dbReference>
<evidence type="ECO:0000256" key="7">
    <source>
        <dbReference type="ARBA" id="ARBA00023136"/>
    </source>
</evidence>
<feature type="transmembrane region" description="Helical" evidence="8">
    <location>
        <begin position="241"/>
        <end position="263"/>
    </location>
</feature>
<dbReference type="Pfam" id="PF13231">
    <property type="entry name" value="PMT_2"/>
    <property type="match status" value="1"/>
</dbReference>
<accession>A0A4R2NS97</accession>
<dbReference type="PANTHER" id="PTHR33908:SF11">
    <property type="entry name" value="MEMBRANE PROTEIN"/>
    <property type="match status" value="1"/>
</dbReference>
<feature type="transmembrane region" description="Helical" evidence="8">
    <location>
        <begin position="275"/>
        <end position="292"/>
    </location>
</feature>
<feature type="transmembrane region" description="Helical" evidence="8">
    <location>
        <begin position="157"/>
        <end position="184"/>
    </location>
</feature>
<keyword evidence="4 10" id="KW-0808">Transferase</keyword>
<dbReference type="PANTHER" id="PTHR33908">
    <property type="entry name" value="MANNOSYLTRANSFERASE YKCB-RELATED"/>
    <property type="match status" value="1"/>
</dbReference>
<comment type="subcellular location">
    <subcellularLocation>
        <location evidence="1">Cell membrane</location>
        <topology evidence="1">Multi-pass membrane protein</topology>
    </subcellularLocation>
</comment>
<evidence type="ECO:0000259" key="9">
    <source>
        <dbReference type="Pfam" id="PF13231"/>
    </source>
</evidence>
<feature type="transmembrane region" description="Helical" evidence="8">
    <location>
        <begin position="196"/>
        <end position="215"/>
    </location>
</feature>
<evidence type="ECO:0000256" key="2">
    <source>
        <dbReference type="ARBA" id="ARBA00022475"/>
    </source>
</evidence>
<dbReference type="OrthoDB" id="9813729at2"/>
<dbReference type="GO" id="GO:0016763">
    <property type="term" value="F:pentosyltransferase activity"/>
    <property type="evidence" value="ECO:0007669"/>
    <property type="project" value="TreeGrafter"/>
</dbReference>
<feature type="transmembrane region" description="Helical" evidence="8">
    <location>
        <begin position="111"/>
        <end position="129"/>
    </location>
</feature>
<dbReference type="InterPro" id="IPR038731">
    <property type="entry name" value="RgtA/B/C-like"/>
</dbReference>
<proteinExistence type="predicted"/>
<dbReference type="InterPro" id="IPR050297">
    <property type="entry name" value="LipidA_mod_glycosyltrf_83"/>
</dbReference>
<evidence type="ECO:0000256" key="5">
    <source>
        <dbReference type="ARBA" id="ARBA00022692"/>
    </source>
</evidence>
<gene>
    <name evidence="10" type="ORF">EV195_10690</name>
</gene>
<feature type="transmembrane region" description="Helical" evidence="8">
    <location>
        <begin position="298"/>
        <end position="317"/>
    </location>
</feature>
<dbReference type="GO" id="GO:0009103">
    <property type="term" value="P:lipopolysaccharide biosynthetic process"/>
    <property type="evidence" value="ECO:0007669"/>
    <property type="project" value="UniProtKB-ARBA"/>
</dbReference>
<evidence type="ECO:0000256" key="4">
    <source>
        <dbReference type="ARBA" id="ARBA00022679"/>
    </source>
</evidence>
<evidence type="ECO:0000256" key="8">
    <source>
        <dbReference type="SAM" id="Phobius"/>
    </source>
</evidence>
<keyword evidence="5 8" id="KW-0812">Transmembrane</keyword>
<dbReference type="AlphaFoldDB" id="A0A4R2NS97"/>
<feature type="transmembrane region" description="Helical" evidence="8">
    <location>
        <begin position="329"/>
        <end position="350"/>
    </location>
</feature>
<keyword evidence="7 8" id="KW-0472">Membrane</keyword>